<dbReference type="InterPro" id="IPR047865">
    <property type="entry name" value="Ribosomal_uL10_bac_type"/>
</dbReference>
<dbReference type="Proteomes" id="UP000178240">
    <property type="component" value="Unassembled WGS sequence"/>
</dbReference>
<dbReference type="GO" id="GO:0006412">
    <property type="term" value="P:translation"/>
    <property type="evidence" value="ECO:0007669"/>
    <property type="project" value="UniProtKB-UniRule"/>
</dbReference>
<accession>A0A1G1XZ84</accession>
<dbReference type="NCBIfam" id="NF000955">
    <property type="entry name" value="PRK00099.1-1"/>
    <property type="match status" value="1"/>
</dbReference>
<dbReference type="InterPro" id="IPR001790">
    <property type="entry name" value="Ribosomal_uL10"/>
</dbReference>
<keyword evidence="5" id="KW-0694">RNA-binding</keyword>
<dbReference type="GO" id="GO:0005840">
    <property type="term" value="C:ribosome"/>
    <property type="evidence" value="ECO:0007669"/>
    <property type="project" value="UniProtKB-KW"/>
</dbReference>
<evidence type="ECO:0000256" key="4">
    <source>
        <dbReference type="ARBA" id="ARBA00035202"/>
    </source>
</evidence>
<keyword evidence="3 5" id="KW-0687">Ribonucleoprotein</keyword>
<gene>
    <name evidence="5" type="primary">rplJ</name>
    <name evidence="6" type="ORF">A2744_04290</name>
</gene>
<keyword evidence="2 5" id="KW-0689">Ribosomal protein</keyword>
<proteinExistence type="inferred from homology"/>
<comment type="subunit">
    <text evidence="5">Part of the ribosomal stalk of the 50S ribosomal subunit. The N-terminus interacts with L11 and the large rRNA to form the base of the stalk. The C-terminus forms an elongated spine to which L12 dimers bind in a sequential fashion forming a multimeric L10(L12)X complex.</text>
</comment>
<evidence type="ECO:0000256" key="2">
    <source>
        <dbReference type="ARBA" id="ARBA00022980"/>
    </source>
</evidence>
<comment type="function">
    <text evidence="5">Forms part of the ribosomal stalk, playing a central role in the interaction of the ribosome with GTP-bound translation factors.</text>
</comment>
<dbReference type="CDD" id="cd05797">
    <property type="entry name" value="Ribosomal_L10"/>
    <property type="match status" value="1"/>
</dbReference>
<comment type="caution">
    <text evidence="6">The sequence shown here is derived from an EMBL/GenBank/DDBJ whole genome shotgun (WGS) entry which is preliminary data.</text>
</comment>
<dbReference type="GO" id="GO:0070180">
    <property type="term" value="F:large ribosomal subunit rRNA binding"/>
    <property type="evidence" value="ECO:0007669"/>
    <property type="project" value="UniProtKB-UniRule"/>
</dbReference>
<evidence type="ECO:0000256" key="5">
    <source>
        <dbReference type="HAMAP-Rule" id="MF_00362"/>
    </source>
</evidence>
<dbReference type="GO" id="GO:1990904">
    <property type="term" value="C:ribonucleoprotein complex"/>
    <property type="evidence" value="ECO:0007669"/>
    <property type="project" value="UniProtKB-KW"/>
</dbReference>
<dbReference type="InterPro" id="IPR022973">
    <property type="entry name" value="Ribosomal_uL10_bac"/>
</dbReference>
<keyword evidence="5" id="KW-0699">rRNA-binding</keyword>
<comment type="similarity">
    <text evidence="1 5">Belongs to the universal ribosomal protein uL10 family.</text>
</comment>
<dbReference type="STRING" id="1797535.A2744_04290"/>
<dbReference type="SUPFAM" id="SSF160369">
    <property type="entry name" value="Ribosomal protein L10-like"/>
    <property type="match status" value="1"/>
</dbReference>
<protein>
    <recommendedName>
        <fullName evidence="4 5">Large ribosomal subunit protein uL10</fullName>
    </recommendedName>
</protein>
<evidence type="ECO:0000256" key="1">
    <source>
        <dbReference type="ARBA" id="ARBA00008889"/>
    </source>
</evidence>
<dbReference type="Gene3D" id="3.30.70.1730">
    <property type="match status" value="1"/>
</dbReference>
<dbReference type="EMBL" id="MHIE01000021">
    <property type="protein sequence ID" value="OGY45395.1"/>
    <property type="molecule type" value="Genomic_DNA"/>
</dbReference>
<evidence type="ECO:0000256" key="3">
    <source>
        <dbReference type="ARBA" id="ARBA00023274"/>
    </source>
</evidence>
<sequence>MPKTRQQKETAVKDYVEKLKTAKGVVFANFDGLKVKEIEALRKKCRQLGIDYVVAKKTLMRLAFKDSDINDIDPVTLNKGVATVFSYNDEVASAKTIGEFAKTHEALKPVGGILEKKFIDAAKVITLSKLPSRNELLAKLLGSIKSPVSGLVNVLSGNLRNLVYVLNAIKNSKS</sequence>
<dbReference type="Pfam" id="PF00466">
    <property type="entry name" value="Ribosomal_L10"/>
    <property type="match status" value="1"/>
</dbReference>
<dbReference type="AlphaFoldDB" id="A0A1G1XZ84"/>
<dbReference type="Gene3D" id="6.10.250.290">
    <property type="match status" value="1"/>
</dbReference>
<name>A0A1G1XZ84_9BACT</name>
<dbReference type="HAMAP" id="MF_00362">
    <property type="entry name" value="Ribosomal_uL10"/>
    <property type="match status" value="1"/>
</dbReference>
<reference evidence="6 7" key="1">
    <citation type="journal article" date="2016" name="Nat. Commun.">
        <title>Thousands of microbial genomes shed light on interconnected biogeochemical processes in an aquifer system.</title>
        <authorList>
            <person name="Anantharaman K."/>
            <person name="Brown C.T."/>
            <person name="Hug L.A."/>
            <person name="Sharon I."/>
            <person name="Castelle C.J."/>
            <person name="Probst A.J."/>
            <person name="Thomas B.C."/>
            <person name="Singh A."/>
            <person name="Wilkins M.J."/>
            <person name="Karaoz U."/>
            <person name="Brodie E.L."/>
            <person name="Williams K.H."/>
            <person name="Hubbard S.S."/>
            <person name="Banfield J.F."/>
        </authorList>
    </citation>
    <scope>NUCLEOTIDE SEQUENCE [LARGE SCALE GENOMIC DNA]</scope>
</reference>
<dbReference type="InterPro" id="IPR043141">
    <property type="entry name" value="Ribosomal_uL10-like_sf"/>
</dbReference>
<dbReference type="PANTHER" id="PTHR11560">
    <property type="entry name" value="39S RIBOSOMAL PROTEIN L10, MITOCHONDRIAL"/>
    <property type="match status" value="1"/>
</dbReference>
<evidence type="ECO:0000313" key="6">
    <source>
        <dbReference type="EMBL" id="OGY45395.1"/>
    </source>
</evidence>
<organism evidence="6 7">
    <name type="scientific">Candidatus Buchananbacteria bacterium RIFCSPHIGHO2_01_FULL_44_11</name>
    <dbReference type="NCBI Taxonomy" id="1797535"/>
    <lineage>
        <taxon>Bacteria</taxon>
        <taxon>Candidatus Buchananiibacteriota</taxon>
    </lineage>
</organism>
<evidence type="ECO:0000313" key="7">
    <source>
        <dbReference type="Proteomes" id="UP000178240"/>
    </source>
</evidence>